<gene>
    <name evidence="10" type="ORF">H6G03_32540</name>
</gene>
<dbReference type="Pfam" id="PF21088">
    <property type="entry name" value="MS_channel_1st"/>
    <property type="match status" value="1"/>
</dbReference>
<evidence type="ECO:0000256" key="1">
    <source>
        <dbReference type="ARBA" id="ARBA00004651"/>
    </source>
</evidence>
<dbReference type="Proteomes" id="UP000641646">
    <property type="component" value="Unassembled WGS sequence"/>
</dbReference>
<evidence type="ECO:0000313" key="11">
    <source>
        <dbReference type="Proteomes" id="UP000641646"/>
    </source>
</evidence>
<dbReference type="SUPFAM" id="SSF50182">
    <property type="entry name" value="Sm-like ribonucleoproteins"/>
    <property type="match status" value="1"/>
</dbReference>
<dbReference type="SUPFAM" id="SSF82689">
    <property type="entry name" value="Mechanosensitive channel protein MscS (YggB), C-terminal domain"/>
    <property type="match status" value="1"/>
</dbReference>
<feature type="domain" description="Mechanosensitive ion channel transmembrane helices 2/3" evidence="9">
    <location>
        <begin position="126"/>
        <end position="167"/>
    </location>
</feature>
<dbReference type="Gene3D" id="2.30.30.60">
    <property type="match status" value="1"/>
</dbReference>
<dbReference type="Gene3D" id="1.10.287.1260">
    <property type="match status" value="1"/>
</dbReference>
<keyword evidence="11" id="KW-1185">Reference proteome</keyword>
<accession>A0A926ZJN9</accession>
<reference evidence="10" key="2">
    <citation type="submission" date="2020-08" db="EMBL/GenBank/DDBJ databases">
        <authorList>
            <person name="Chen M."/>
            <person name="Teng W."/>
            <person name="Zhao L."/>
            <person name="Hu C."/>
            <person name="Zhou Y."/>
            <person name="Han B."/>
            <person name="Song L."/>
            <person name="Shu W."/>
        </authorList>
    </citation>
    <scope>NUCLEOTIDE SEQUENCE</scope>
    <source>
        <strain evidence="10">FACHB-1375</strain>
    </source>
</reference>
<dbReference type="EMBL" id="JACJPW010000139">
    <property type="protein sequence ID" value="MBD2185738.1"/>
    <property type="molecule type" value="Genomic_DNA"/>
</dbReference>
<keyword evidence="4 7" id="KW-0812">Transmembrane</keyword>
<dbReference type="InterPro" id="IPR049142">
    <property type="entry name" value="MS_channel_1st"/>
</dbReference>
<feature type="transmembrane region" description="Helical" evidence="7">
    <location>
        <begin position="147"/>
        <end position="166"/>
    </location>
</feature>
<dbReference type="Gene3D" id="3.30.70.100">
    <property type="match status" value="1"/>
</dbReference>
<evidence type="ECO:0000256" key="5">
    <source>
        <dbReference type="ARBA" id="ARBA00022989"/>
    </source>
</evidence>
<protein>
    <submittedName>
        <fullName evidence="10">Mechanosensitive ion channel family protein</fullName>
    </submittedName>
</protein>
<dbReference type="PANTHER" id="PTHR30221:SF1">
    <property type="entry name" value="SMALL-CONDUCTANCE MECHANOSENSITIVE CHANNEL"/>
    <property type="match status" value="1"/>
</dbReference>
<name>A0A926ZJN9_9CYAN</name>
<feature type="domain" description="Mechanosensitive ion channel MscS" evidence="8">
    <location>
        <begin position="168"/>
        <end position="235"/>
    </location>
</feature>
<keyword evidence="6 7" id="KW-0472">Membrane</keyword>
<dbReference type="InterPro" id="IPR006685">
    <property type="entry name" value="MscS_channel_2nd"/>
</dbReference>
<comment type="caution">
    <text evidence="10">The sequence shown here is derived from an EMBL/GenBank/DDBJ whole genome shotgun (WGS) entry which is preliminary data.</text>
</comment>
<evidence type="ECO:0000259" key="9">
    <source>
        <dbReference type="Pfam" id="PF21088"/>
    </source>
</evidence>
<sequence length="346" mass="39050">MNDYLKWILPVGLVCLGFIAGLIFEKFILNKLKRFATKTRLPGNEILFLSLRGIPKIWFVIAGFYAAVISLQVSQVIDNILADILQKILTAIFLFTVTIALARLTASFVNIFTQRTEGVSASLLSNLARIVVFVFGILTILQTLGFSITPILATLGIGGLAVALAFQDTLSNLFSGLYLIISKQVRTGDYVKLETGQEGYVTDITWRNTVIQELPHNVIIVPNSKLASAIFTNYHLPAKEIIVLVEVGVSYDSDLDQVEWVTFDVAQEVMQKVSGSAFGFEPFIRYHTFSEYSIRFTVFLRANEFLDQRVVKHEFIKRLHRRYQEEGIVIPFPTRTVYYAEQPFSN</sequence>
<dbReference type="GO" id="GO:0008381">
    <property type="term" value="F:mechanosensitive monoatomic ion channel activity"/>
    <property type="evidence" value="ECO:0007669"/>
    <property type="project" value="InterPro"/>
</dbReference>
<evidence type="ECO:0000256" key="2">
    <source>
        <dbReference type="ARBA" id="ARBA00008017"/>
    </source>
</evidence>
<dbReference type="InterPro" id="IPR023408">
    <property type="entry name" value="MscS_beta-dom_sf"/>
</dbReference>
<dbReference type="InterPro" id="IPR011066">
    <property type="entry name" value="MscS_channel_C_sf"/>
</dbReference>
<evidence type="ECO:0000313" key="10">
    <source>
        <dbReference type="EMBL" id="MBD2185738.1"/>
    </source>
</evidence>
<dbReference type="InterPro" id="IPR011014">
    <property type="entry name" value="MscS_channel_TM-2"/>
</dbReference>
<evidence type="ECO:0000256" key="7">
    <source>
        <dbReference type="SAM" id="Phobius"/>
    </source>
</evidence>
<dbReference type="Pfam" id="PF00924">
    <property type="entry name" value="MS_channel_2nd"/>
    <property type="match status" value="1"/>
</dbReference>
<evidence type="ECO:0000259" key="8">
    <source>
        <dbReference type="Pfam" id="PF00924"/>
    </source>
</evidence>
<evidence type="ECO:0000256" key="4">
    <source>
        <dbReference type="ARBA" id="ARBA00022692"/>
    </source>
</evidence>
<keyword evidence="3" id="KW-1003">Cell membrane</keyword>
<dbReference type="PANTHER" id="PTHR30221">
    <property type="entry name" value="SMALL-CONDUCTANCE MECHANOSENSITIVE CHANNEL"/>
    <property type="match status" value="1"/>
</dbReference>
<reference evidence="10" key="1">
    <citation type="journal article" date="2015" name="ISME J.">
        <title>Draft Genome Sequence of Streptomyces incarnatus NRRL8089, which Produces the Nucleoside Antibiotic Sinefungin.</title>
        <authorList>
            <person name="Oshima K."/>
            <person name="Hattori M."/>
            <person name="Shimizu H."/>
            <person name="Fukuda K."/>
            <person name="Nemoto M."/>
            <person name="Inagaki K."/>
            <person name="Tamura T."/>
        </authorList>
    </citation>
    <scope>NUCLEOTIDE SEQUENCE</scope>
    <source>
        <strain evidence="10">FACHB-1375</strain>
    </source>
</reference>
<dbReference type="SUPFAM" id="SSF82861">
    <property type="entry name" value="Mechanosensitive channel protein MscS (YggB), transmembrane region"/>
    <property type="match status" value="1"/>
</dbReference>
<proteinExistence type="inferred from homology"/>
<keyword evidence="5 7" id="KW-1133">Transmembrane helix</keyword>
<organism evidence="10 11">
    <name type="scientific">Aerosakkonema funiforme FACHB-1375</name>
    <dbReference type="NCBI Taxonomy" id="2949571"/>
    <lineage>
        <taxon>Bacteria</taxon>
        <taxon>Bacillati</taxon>
        <taxon>Cyanobacteriota</taxon>
        <taxon>Cyanophyceae</taxon>
        <taxon>Oscillatoriophycideae</taxon>
        <taxon>Aerosakkonematales</taxon>
        <taxon>Aerosakkonemataceae</taxon>
        <taxon>Aerosakkonema</taxon>
    </lineage>
</organism>
<feature type="transmembrane region" description="Helical" evidence="7">
    <location>
        <begin position="88"/>
        <end position="111"/>
    </location>
</feature>
<feature type="transmembrane region" description="Helical" evidence="7">
    <location>
        <begin position="123"/>
        <end position="141"/>
    </location>
</feature>
<dbReference type="GO" id="GO:0005886">
    <property type="term" value="C:plasma membrane"/>
    <property type="evidence" value="ECO:0007669"/>
    <property type="project" value="UniProtKB-SubCell"/>
</dbReference>
<comment type="similarity">
    <text evidence="2">Belongs to the MscS (TC 1.A.23) family.</text>
</comment>
<comment type="subcellular location">
    <subcellularLocation>
        <location evidence="1">Cell membrane</location>
        <topology evidence="1">Multi-pass membrane protein</topology>
    </subcellularLocation>
</comment>
<evidence type="ECO:0000256" key="6">
    <source>
        <dbReference type="ARBA" id="ARBA00023136"/>
    </source>
</evidence>
<feature type="transmembrane region" description="Helical" evidence="7">
    <location>
        <begin position="46"/>
        <end position="68"/>
    </location>
</feature>
<dbReference type="InterPro" id="IPR010920">
    <property type="entry name" value="LSM_dom_sf"/>
</dbReference>
<dbReference type="InterPro" id="IPR045275">
    <property type="entry name" value="MscS_archaea/bacteria_type"/>
</dbReference>
<dbReference type="RefSeq" id="WP_190474333.1">
    <property type="nucleotide sequence ID" value="NZ_JACJPW010000139.1"/>
</dbReference>
<evidence type="ECO:0000256" key="3">
    <source>
        <dbReference type="ARBA" id="ARBA00022475"/>
    </source>
</evidence>
<dbReference type="AlphaFoldDB" id="A0A926ZJN9"/>
<feature type="transmembrane region" description="Helical" evidence="7">
    <location>
        <begin position="6"/>
        <end position="25"/>
    </location>
</feature>